<accession>A0A0F9UD93</accession>
<gene>
    <name evidence="1" type="ORF">LCGC14_0621300</name>
</gene>
<comment type="caution">
    <text evidence="1">The sequence shown here is derived from an EMBL/GenBank/DDBJ whole genome shotgun (WGS) entry which is preliminary data.</text>
</comment>
<dbReference type="EMBL" id="LAZR01001057">
    <property type="protein sequence ID" value="KKN51588.1"/>
    <property type="molecule type" value="Genomic_DNA"/>
</dbReference>
<protein>
    <submittedName>
        <fullName evidence="1">Uncharacterized protein</fullName>
    </submittedName>
</protein>
<name>A0A0F9UD93_9ZZZZ</name>
<reference evidence="1" key="1">
    <citation type="journal article" date="2015" name="Nature">
        <title>Complex archaea that bridge the gap between prokaryotes and eukaryotes.</title>
        <authorList>
            <person name="Spang A."/>
            <person name="Saw J.H."/>
            <person name="Jorgensen S.L."/>
            <person name="Zaremba-Niedzwiedzka K."/>
            <person name="Martijn J."/>
            <person name="Lind A.E."/>
            <person name="van Eijk R."/>
            <person name="Schleper C."/>
            <person name="Guy L."/>
            <person name="Ettema T.J."/>
        </authorList>
    </citation>
    <scope>NUCLEOTIDE SEQUENCE</scope>
</reference>
<dbReference type="AlphaFoldDB" id="A0A0F9UD93"/>
<sequence>MPSFAAEPSSDDHDPATIIAASECDPDPCQQHSVVERGSYEEPGDRRSFLLTLDHKFFEERTGSIGSMGSREDVICESLRKSASEALSALEWYVDARANKTLSNPREDRPEIHAAYINPLGRIKPIFKMLDEIRCPPEE</sequence>
<evidence type="ECO:0000313" key="1">
    <source>
        <dbReference type="EMBL" id="KKN51588.1"/>
    </source>
</evidence>
<organism evidence="1">
    <name type="scientific">marine sediment metagenome</name>
    <dbReference type="NCBI Taxonomy" id="412755"/>
    <lineage>
        <taxon>unclassified sequences</taxon>
        <taxon>metagenomes</taxon>
        <taxon>ecological metagenomes</taxon>
    </lineage>
</organism>
<proteinExistence type="predicted"/>